<dbReference type="GO" id="GO:0003677">
    <property type="term" value="F:DNA binding"/>
    <property type="evidence" value="ECO:0007669"/>
    <property type="project" value="UniProtKB-KW"/>
</dbReference>
<dbReference type="GO" id="GO:0003700">
    <property type="term" value="F:DNA-binding transcription factor activity"/>
    <property type="evidence" value="ECO:0007669"/>
    <property type="project" value="InterPro"/>
</dbReference>
<dbReference type="Gene3D" id="3.40.190.10">
    <property type="entry name" value="Periplasmic binding protein-like II"/>
    <property type="match status" value="2"/>
</dbReference>
<dbReference type="InterPro" id="IPR005119">
    <property type="entry name" value="LysR_subst-bd"/>
</dbReference>
<name>A0A2L2XA65_9FIRM</name>
<dbReference type="PRINTS" id="PR00039">
    <property type="entry name" value="HTHLYSR"/>
</dbReference>
<comment type="caution">
    <text evidence="6">The sequence shown here is derived from an EMBL/GenBank/DDBJ whole genome shotgun (WGS) entry which is preliminary data.</text>
</comment>
<dbReference type="Proteomes" id="UP000239549">
    <property type="component" value="Unassembled WGS sequence"/>
</dbReference>
<proteinExistence type="inferred from homology"/>
<keyword evidence="3" id="KW-0238">DNA-binding</keyword>
<comment type="similarity">
    <text evidence="1">Belongs to the LysR transcriptional regulatory family.</text>
</comment>
<evidence type="ECO:0000256" key="3">
    <source>
        <dbReference type="ARBA" id="ARBA00023125"/>
    </source>
</evidence>
<dbReference type="PANTHER" id="PTHR30346">
    <property type="entry name" value="TRANSCRIPTIONAL DUAL REGULATOR HCAR-RELATED"/>
    <property type="match status" value="1"/>
</dbReference>
<dbReference type="Pfam" id="PF00126">
    <property type="entry name" value="HTH_1"/>
    <property type="match status" value="1"/>
</dbReference>
<dbReference type="Gene3D" id="1.10.10.10">
    <property type="entry name" value="Winged helix-like DNA-binding domain superfamily/Winged helix DNA-binding domain"/>
    <property type="match status" value="1"/>
</dbReference>
<dbReference type="CDD" id="cd08414">
    <property type="entry name" value="PBP2_LTTR_aromatics_like"/>
    <property type="match status" value="1"/>
</dbReference>
<organism evidence="6 7">
    <name type="scientific">Desulfocucumis palustris</name>
    <dbReference type="NCBI Taxonomy" id="1898651"/>
    <lineage>
        <taxon>Bacteria</taxon>
        <taxon>Bacillati</taxon>
        <taxon>Bacillota</taxon>
        <taxon>Clostridia</taxon>
        <taxon>Eubacteriales</taxon>
        <taxon>Desulfocucumaceae</taxon>
        <taxon>Desulfocucumis</taxon>
    </lineage>
</organism>
<evidence type="ECO:0000259" key="5">
    <source>
        <dbReference type="PROSITE" id="PS50931"/>
    </source>
</evidence>
<dbReference type="InterPro" id="IPR036388">
    <property type="entry name" value="WH-like_DNA-bd_sf"/>
</dbReference>
<dbReference type="FunFam" id="1.10.10.10:FF:000001">
    <property type="entry name" value="LysR family transcriptional regulator"/>
    <property type="match status" value="1"/>
</dbReference>
<dbReference type="PROSITE" id="PS50931">
    <property type="entry name" value="HTH_LYSR"/>
    <property type="match status" value="1"/>
</dbReference>
<dbReference type="InterPro" id="IPR000847">
    <property type="entry name" value="LysR_HTH_N"/>
</dbReference>
<dbReference type="EMBL" id="BFAV01000039">
    <property type="protein sequence ID" value="GBF32523.1"/>
    <property type="molecule type" value="Genomic_DNA"/>
</dbReference>
<accession>A0A2L2XA65</accession>
<evidence type="ECO:0000256" key="2">
    <source>
        <dbReference type="ARBA" id="ARBA00023015"/>
    </source>
</evidence>
<gene>
    <name evidence="6" type="ORF">DCCM_0719</name>
</gene>
<evidence type="ECO:0000256" key="1">
    <source>
        <dbReference type="ARBA" id="ARBA00009437"/>
    </source>
</evidence>
<keyword evidence="2" id="KW-0805">Transcription regulation</keyword>
<dbReference type="AlphaFoldDB" id="A0A2L2XA65"/>
<dbReference type="PANTHER" id="PTHR30346:SF0">
    <property type="entry name" value="HCA OPERON TRANSCRIPTIONAL ACTIVATOR HCAR"/>
    <property type="match status" value="1"/>
</dbReference>
<dbReference type="SUPFAM" id="SSF46785">
    <property type="entry name" value="Winged helix' DNA-binding domain"/>
    <property type="match status" value="1"/>
</dbReference>
<dbReference type="SUPFAM" id="SSF53850">
    <property type="entry name" value="Periplasmic binding protein-like II"/>
    <property type="match status" value="1"/>
</dbReference>
<dbReference type="RefSeq" id="WP_165792001.1">
    <property type="nucleotide sequence ID" value="NZ_BFAV01000039.1"/>
</dbReference>
<evidence type="ECO:0000256" key="4">
    <source>
        <dbReference type="ARBA" id="ARBA00023163"/>
    </source>
</evidence>
<sequence>MNIHYLRYFISVAENLNFSKAASKLYIAQPGLSQGIANLEKQIGVKLFERDRRSVQLTEAGAIFLDDAIEIVKKYDEAVDKVHQVSTSSHLFLTIGFLPSLGKVLLPQWIYAFSKEYPTITLSVKQFTMGTLHLALEDGSVDIGYTRSFGLKSTSGYMFKKVSNDSISVIIRSDHLLANHSKIDLKALAKESFVMVPQEESPQWHKFAMQIFSNRGIAPTRIITPGRVDGIFPLVLAKQGIGLVPSSNRTSDYPEIRFIDIDGDDVRFESGLAWKTSNSNPTILMFIEKVTSYPNVKYKLTSEI</sequence>
<reference evidence="7" key="1">
    <citation type="submission" date="2018-02" db="EMBL/GenBank/DDBJ databases">
        <title>Genome sequence of Desulfocucumis palustris strain NAW-5.</title>
        <authorList>
            <person name="Watanabe M."/>
            <person name="Kojima H."/>
            <person name="Fukui M."/>
        </authorList>
    </citation>
    <scope>NUCLEOTIDE SEQUENCE [LARGE SCALE GENOMIC DNA]</scope>
    <source>
        <strain evidence="7">NAW-5</strain>
    </source>
</reference>
<keyword evidence="4" id="KW-0804">Transcription</keyword>
<dbReference type="Pfam" id="PF03466">
    <property type="entry name" value="LysR_substrate"/>
    <property type="match status" value="1"/>
</dbReference>
<feature type="domain" description="HTH lysR-type" evidence="5">
    <location>
        <begin position="1"/>
        <end position="58"/>
    </location>
</feature>
<evidence type="ECO:0000313" key="6">
    <source>
        <dbReference type="EMBL" id="GBF32523.1"/>
    </source>
</evidence>
<dbReference type="InterPro" id="IPR036390">
    <property type="entry name" value="WH_DNA-bd_sf"/>
</dbReference>
<evidence type="ECO:0000313" key="7">
    <source>
        <dbReference type="Proteomes" id="UP000239549"/>
    </source>
</evidence>
<dbReference type="GO" id="GO:0032993">
    <property type="term" value="C:protein-DNA complex"/>
    <property type="evidence" value="ECO:0007669"/>
    <property type="project" value="TreeGrafter"/>
</dbReference>
<protein>
    <submittedName>
        <fullName evidence="6">Transcriptional regulator, LysR family</fullName>
    </submittedName>
</protein>
<keyword evidence="7" id="KW-1185">Reference proteome</keyword>